<dbReference type="HOGENOM" id="CLU_3193292_0_0_6"/>
<organism evidence="2 3">
    <name type="scientific">Pseudomonas syringae pv. japonica str. M301072</name>
    <dbReference type="NCBI Taxonomy" id="629262"/>
    <lineage>
        <taxon>Bacteria</taxon>
        <taxon>Pseudomonadati</taxon>
        <taxon>Pseudomonadota</taxon>
        <taxon>Gammaproteobacteria</taxon>
        <taxon>Pseudomonadales</taxon>
        <taxon>Pseudomonadaceae</taxon>
        <taxon>Pseudomonas</taxon>
        <taxon>Pseudomonas syringae</taxon>
    </lineage>
</organism>
<dbReference type="EMBL" id="AEAH01003160">
    <property type="protein sequence ID" value="EGH35027.1"/>
    <property type="molecule type" value="Genomic_DNA"/>
</dbReference>
<evidence type="ECO:0000256" key="1">
    <source>
        <dbReference type="SAM" id="Phobius"/>
    </source>
</evidence>
<evidence type="ECO:0000313" key="2">
    <source>
        <dbReference type="EMBL" id="EGH35027.1"/>
    </source>
</evidence>
<dbReference type="AlphaFoldDB" id="F3FXT5"/>
<keyword evidence="1" id="KW-1133">Transmembrane helix</keyword>
<protein>
    <submittedName>
        <fullName evidence="2">Uncharacterized protein</fullName>
    </submittedName>
</protein>
<gene>
    <name evidence="2" type="ORF">PSYJA_40997</name>
</gene>
<accession>F3FXT5</accession>
<dbReference type="Proteomes" id="UP000004471">
    <property type="component" value="Unassembled WGS sequence"/>
</dbReference>
<comment type="caution">
    <text evidence="2">The sequence shown here is derived from an EMBL/GenBank/DDBJ whole genome shotgun (WGS) entry which is preliminary data.</text>
</comment>
<keyword evidence="1" id="KW-0812">Transmembrane</keyword>
<sequence>QLDLPPERATMSRFLKLADSQRAHINSLRIAIVLIALVAAGLGFG</sequence>
<reference evidence="2 3" key="1">
    <citation type="journal article" date="2011" name="PLoS Pathog.">
        <title>Dynamic evolution of pathogenicity revealed by sequencing and comparative genomics of 19 Pseudomonas syringae isolates.</title>
        <authorList>
            <person name="Baltrus D.A."/>
            <person name="Nishimura M.T."/>
            <person name="Romanchuk A."/>
            <person name="Chang J.H."/>
            <person name="Mukhtar M.S."/>
            <person name="Cherkis K."/>
            <person name="Roach J."/>
            <person name="Grant S.R."/>
            <person name="Jones C.D."/>
            <person name="Dangl J.L."/>
        </authorList>
    </citation>
    <scope>NUCLEOTIDE SEQUENCE [LARGE SCALE GENOMIC DNA]</scope>
    <source>
        <strain evidence="3">M301072PT</strain>
    </source>
</reference>
<proteinExistence type="predicted"/>
<evidence type="ECO:0000313" key="3">
    <source>
        <dbReference type="Proteomes" id="UP000004471"/>
    </source>
</evidence>
<name>F3FXT5_PSESX</name>
<feature type="non-terminal residue" evidence="2">
    <location>
        <position position="1"/>
    </location>
</feature>
<feature type="transmembrane region" description="Helical" evidence="1">
    <location>
        <begin position="23"/>
        <end position="44"/>
    </location>
</feature>
<keyword evidence="1" id="KW-0472">Membrane</keyword>